<keyword evidence="2 6" id="KW-0378">Hydrolase</keyword>
<dbReference type="RefSeq" id="WP_114695192.1">
    <property type="nucleotide sequence ID" value="NZ_QQOH01000002.1"/>
</dbReference>
<dbReference type="InterPro" id="IPR029000">
    <property type="entry name" value="Cyclophilin-like_dom_sf"/>
</dbReference>
<evidence type="ECO:0000313" key="6">
    <source>
        <dbReference type="EMBL" id="RDE22560.1"/>
    </source>
</evidence>
<organism evidence="6 7">
    <name type="scientific">Motiliproteus coralliicola</name>
    <dbReference type="NCBI Taxonomy" id="2283196"/>
    <lineage>
        <taxon>Bacteria</taxon>
        <taxon>Pseudomonadati</taxon>
        <taxon>Pseudomonadota</taxon>
        <taxon>Gammaproteobacteria</taxon>
        <taxon>Oceanospirillales</taxon>
        <taxon>Oceanospirillaceae</taxon>
        <taxon>Motiliproteus</taxon>
    </lineage>
</organism>
<reference evidence="6 7" key="1">
    <citation type="submission" date="2018-07" db="EMBL/GenBank/DDBJ databases">
        <title>Motiliproteus coralliicola sp. nov., a bacterium isolated from Coral.</title>
        <authorList>
            <person name="Wang G."/>
        </authorList>
    </citation>
    <scope>NUCLEOTIDE SEQUENCE [LARGE SCALE GENOMIC DNA]</scope>
    <source>
        <strain evidence="6 7">C34</strain>
    </source>
</reference>
<dbReference type="GO" id="GO:0005524">
    <property type="term" value="F:ATP binding"/>
    <property type="evidence" value="ECO:0007669"/>
    <property type="project" value="UniProtKB-KW"/>
</dbReference>
<dbReference type="NCBIfam" id="TIGR00370">
    <property type="entry name" value="5-oxoprolinase subunit PxpB"/>
    <property type="match status" value="1"/>
</dbReference>
<dbReference type="SUPFAM" id="SSF160467">
    <property type="entry name" value="PH0987 N-terminal domain-like"/>
    <property type="match status" value="1"/>
</dbReference>
<keyword evidence="1" id="KW-0547">Nucleotide-binding</keyword>
<accession>A0A369WKH6</accession>
<evidence type="ECO:0000259" key="5">
    <source>
        <dbReference type="SMART" id="SM00796"/>
    </source>
</evidence>
<evidence type="ECO:0000256" key="3">
    <source>
        <dbReference type="ARBA" id="ARBA00022840"/>
    </source>
</evidence>
<dbReference type="Gene3D" id="3.30.1360.40">
    <property type="match status" value="1"/>
</dbReference>
<dbReference type="Gene3D" id="2.40.100.10">
    <property type="entry name" value="Cyclophilin-like"/>
    <property type="match status" value="1"/>
</dbReference>
<dbReference type="PANTHER" id="PTHR34698">
    <property type="entry name" value="5-OXOPROLINASE SUBUNIT B"/>
    <property type="match status" value="1"/>
</dbReference>
<dbReference type="AlphaFoldDB" id="A0A369WKH6"/>
<keyword evidence="7" id="KW-1185">Reference proteome</keyword>
<dbReference type="InterPro" id="IPR003833">
    <property type="entry name" value="CT_C_D"/>
</dbReference>
<name>A0A369WKH6_9GAMM</name>
<feature type="region of interest" description="Disordered" evidence="4">
    <location>
        <begin position="221"/>
        <end position="240"/>
    </location>
</feature>
<evidence type="ECO:0000256" key="1">
    <source>
        <dbReference type="ARBA" id="ARBA00022741"/>
    </source>
</evidence>
<dbReference type="SMART" id="SM00796">
    <property type="entry name" value="AHS1"/>
    <property type="match status" value="1"/>
</dbReference>
<dbReference type="InterPro" id="IPR010016">
    <property type="entry name" value="PxpB"/>
</dbReference>
<evidence type="ECO:0000256" key="4">
    <source>
        <dbReference type="SAM" id="MobiDB-lite"/>
    </source>
</evidence>
<dbReference type="Proteomes" id="UP000253769">
    <property type="component" value="Unassembled WGS sequence"/>
</dbReference>
<dbReference type="OrthoDB" id="9778567at2"/>
<dbReference type="PANTHER" id="PTHR34698:SF2">
    <property type="entry name" value="5-OXOPROLINASE SUBUNIT B"/>
    <property type="match status" value="1"/>
</dbReference>
<feature type="domain" description="Carboxyltransferase" evidence="5">
    <location>
        <begin position="1"/>
        <end position="202"/>
    </location>
</feature>
<proteinExistence type="predicted"/>
<dbReference type="GO" id="GO:0016787">
    <property type="term" value="F:hydrolase activity"/>
    <property type="evidence" value="ECO:0007669"/>
    <property type="project" value="UniProtKB-KW"/>
</dbReference>
<evidence type="ECO:0000313" key="7">
    <source>
        <dbReference type="Proteomes" id="UP000253769"/>
    </source>
</evidence>
<dbReference type="Pfam" id="PF02682">
    <property type="entry name" value="CT_C_D"/>
    <property type="match status" value="1"/>
</dbReference>
<protein>
    <submittedName>
        <fullName evidence="6">Allophanate hydrolase subunit 1</fullName>
    </submittedName>
</protein>
<keyword evidence="3" id="KW-0067">ATP-binding</keyword>
<gene>
    <name evidence="6" type="ORF">DV711_08185</name>
</gene>
<comment type="caution">
    <text evidence="6">The sequence shown here is derived from an EMBL/GenBank/DDBJ whole genome shotgun (WGS) entry which is preliminary data.</text>
</comment>
<dbReference type="SUPFAM" id="SSF50891">
    <property type="entry name" value="Cyclophilin-like"/>
    <property type="match status" value="1"/>
</dbReference>
<evidence type="ECO:0000256" key="2">
    <source>
        <dbReference type="ARBA" id="ARBA00022801"/>
    </source>
</evidence>
<sequence length="240" mass="26334">MQISVAGENALIIYFGEQTSPEVSAKVQQAVEIIRRDLHELIVDLVPSYASLLVIYDLMKTDHHHVRNHLRQSLSGLDNAHSAEGRLVTLPAYYSTESGPDLQQLADNAGLSVDEVIEIHQQQEYRVYAIGFAPGFAYLGEVDPRIAAPRLSTPRLKVPRGAVAIADRQTAVYPAESPGGWNLIGLCPTRMFNPDADPTMPVQAGDRVRFEAISREQFIELGGELPEQPDPSEQLGGPLT</sequence>
<dbReference type="EMBL" id="QQOH01000002">
    <property type="protein sequence ID" value="RDE22560.1"/>
    <property type="molecule type" value="Genomic_DNA"/>
</dbReference>